<evidence type="ECO:0000313" key="3">
    <source>
        <dbReference type="Proteomes" id="UP001176941"/>
    </source>
</evidence>
<dbReference type="EMBL" id="OX459942">
    <property type="protein sequence ID" value="CAI9176426.1"/>
    <property type="molecule type" value="Genomic_DNA"/>
</dbReference>
<evidence type="ECO:0000256" key="1">
    <source>
        <dbReference type="SAM" id="MobiDB-lite"/>
    </source>
</evidence>
<feature type="compositionally biased region" description="Basic and acidic residues" evidence="1">
    <location>
        <begin position="1"/>
        <end position="23"/>
    </location>
</feature>
<gene>
    <name evidence="2" type="ORF">MRATA1EN1_LOCUS25388</name>
</gene>
<evidence type="ECO:0000313" key="2">
    <source>
        <dbReference type="EMBL" id="CAI9176426.1"/>
    </source>
</evidence>
<organism evidence="2 3">
    <name type="scientific">Rangifer tarandus platyrhynchus</name>
    <name type="common">Svalbard reindeer</name>
    <dbReference type="NCBI Taxonomy" id="3082113"/>
    <lineage>
        <taxon>Eukaryota</taxon>
        <taxon>Metazoa</taxon>
        <taxon>Chordata</taxon>
        <taxon>Craniata</taxon>
        <taxon>Vertebrata</taxon>
        <taxon>Euteleostomi</taxon>
        <taxon>Mammalia</taxon>
        <taxon>Eutheria</taxon>
        <taxon>Laurasiatheria</taxon>
        <taxon>Artiodactyla</taxon>
        <taxon>Ruminantia</taxon>
        <taxon>Pecora</taxon>
        <taxon>Cervidae</taxon>
        <taxon>Odocoileinae</taxon>
        <taxon>Rangifer</taxon>
    </lineage>
</organism>
<feature type="region of interest" description="Disordered" evidence="1">
    <location>
        <begin position="89"/>
        <end position="108"/>
    </location>
</feature>
<feature type="compositionally biased region" description="Basic and acidic residues" evidence="1">
    <location>
        <begin position="93"/>
        <end position="104"/>
    </location>
</feature>
<keyword evidence="3" id="KW-1185">Reference proteome</keyword>
<protein>
    <submittedName>
        <fullName evidence="2">Uncharacterized protein</fullName>
    </submittedName>
</protein>
<feature type="region of interest" description="Disordered" evidence="1">
    <location>
        <begin position="1"/>
        <end position="24"/>
    </location>
</feature>
<reference evidence="2" key="1">
    <citation type="submission" date="2023-04" db="EMBL/GenBank/DDBJ databases">
        <authorList>
            <consortium name="ELIXIR-Norway"/>
        </authorList>
    </citation>
    <scope>NUCLEOTIDE SEQUENCE [LARGE SCALE GENOMIC DNA]</scope>
</reference>
<name>A0ABN8ZU77_RANTA</name>
<sequence length="121" mass="13658">MQKRIQRDSPEQRLLRPGARDKPVVLNETESDQRVFVFSLKEEQKIQVQGRLRGGILFSVEKRRACSLCCRAQRRAGTLSCHSWSDQAPRLWGSEKRGGARDDDAAPFSLRTGTGGSLLFL</sequence>
<dbReference type="Proteomes" id="UP001176941">
    <property type="component" value="Chromosome 6"/>
</dbReference>
<proteinExistence type="predicted"/>
<accession>A0ABN8ZU77</accession>